<dbReference type="Gene3D" id="1.10.8.10">
    <property type="entry name" value="DNA helicase RuvA subunit, C-terminal domain"/>
    <property type="match status" value="1"/>
</dbReference>
<accession>C8W3M2</accession>
<dbReference type="STRING" id="485916.Dtox_3056"/>
<dbReference type="RefSeq" id="WP_015758500.1">
    <property type="nucleotide sequence ID" value="NC_013216.1"/>
</dbReference>
<evidence type="ECO:0000256" key="1">
    <source>
        <dbReference type="SAM" id="Phobius"/>
    </source>
</evidence>
<dbReference type="InterPro" id="IPR025642">
    <property type="entry name" value="DUF4342"/>
</dbReference>
<dbReference type="AlphaFoldDB" id="C8W3M2"/>
<feature type="transmembrane region" description="Helical" evidence="1">
    <location>
        <begin position="88"/>
        <end position="111"/>
    </location>
</feature>
<dbReference type="EMBL" id="CP001720">
    <property type="protein sequence ID" value="ACV63808.1"/>
    <property type="molecule type" value="Genomic_DNA"/>
</dbReference>
<protein>
    <submittedName>
        <fullName evidence="3">Ubiquitin-associated-domain-containing protein</fullName>
    </submittedName>
</protein>
<sequence length="153" mass="17049">MEINLEQIDLLRKRANVGYKEAKEALEKCGGNIVEALAFLEEENKLKPEIECCGHSSFFQKTKRIVGKLNRISFTISHDEKTKLDIPLTIALILAVVAMPISVATLIFALFMGCKIRFHKSSGEECGINKNIENISHTVSNFASKVAQEIKKA</sequence>
<dbReference type="eggNOG" id="COG0264">
    <property type="taxonomic scope" value="Bacteria"/>
</dbReference>
<proteinExistence type="predicted"/>
<dbReference type="SUPFAM" id="SSF46934">
    <property type="entry name" value="UBA-like"/>
    <property type="match status" value="1"/>
</dbReference>
<organism evidence="3 4">
    <name type="scientific">Desulfofarcimen acetoxidans (strain ATCC 49208 / DSM 771 / KCTC 5769 / VKM B-1644 / 5575)</name>
    <name type="common">Desulfotomaculum acetoxidans</name>
    <dbReference type="NCBI Taxonomy" id="485916"/>
    <lineage>
        <taxon>Bacteria</taxon>
        <taxon>Bacillati</taxon>
        <taxon>Bacillota</taxon>
        <taxon>Clostridia</taxon>
        <taxon>Eubacteriales</taxon>
        <taxon>Peptococcaceae</taxon>
        <taxon>Desulfofarcimen</taxon>
    </lineage>
</organism>
<dbReference type="OrthoDB" id="3183239at2"/>
<dbReference type="InterPro" id="IPR009060">
    <property type="entry name" value="UBA-like_sf"/>
</dbReference>
<gene>
    <name evidence="3" type="ordered locus">Dtox_3056</name>
</gene>
<reference evidence="3 4" key="1">
    <citation type="journal article" date="2009" name="Stand. Genomic Sci.">
        <title>Complete genome sequence of Desulfotomaculum acetoxidans type strain (5575).</title>
        <authorList>
            <person name="Spring S."/>
            <person name="Lapidus A."/>
            <person name="Schroder M."/>
            <person name="Gleim D."/>
            <person name="Sims D."/>
            <person name="Meincke L."/>
            <person name="Glavina Del Rio T."/>
            <person name="Tice H."/>
            <person name="Copeland A."/>
            <person name="Cheng J.F."/>
            <person name="Lucas S."/>
            <person name="Chen F."/>
            <person name="Nolan M."/>
            <person name="Bruce D."/>
            <person name="Goodwin L."/>
            <person name="Pitluck S."/>
            <person name="Ivanova N."/>
            <person name="Mavromatis K."/>
            <person name="Mikhailova N."/>
            <person name="Pati A."/>
            <person name="Chen A."/>
            <person name="Palaniappan K."/>
            <person name="Land M."/>
            <person name="Hauser L."/>
            <person name="Chang Y.J."/>
            <person name="Jeffries C.D."/>
            <person name="Chain P."/>
            <person name="Saunders E."/>
            <person name="Brettin T."/>
            <person name="Detter J.C."/>
            <person name="Goker M."/>
            <person name="Bristow J."/>
            <person name="Eisen J.A."/>
            <person name="Markowitz V."/>
            <person name="Hugenholtz P."/>
            <person name="Kyrpides N.C."/>
            <person name="Klenk H.P."/>
            <person name="Han C."/>
        </authorList>
    </citation>
    <scope>NUCLEOTIDE SEQUENCE [LARGE SCALE GENOMIC DNA]</scope>
    <source>
        <strain evidence="4">ATCC 49208 / DSM 771 / VKM B-1644</strain>
    </source>
</reference>
<dbReference type="CDD" id="cd14360">
    <property type="entry name" value="UBA_NAC_like_bac"/>
    <property type="match status" value="1"/>
</dbReference>
<evidence type="ECO:0000313" key="3">
    <source>
        <dbReference type="EMBL" id="ACV63808.1"/>
    </source>
</evidence>
<dbReference type="Proteomes" id="UP000002217">
    <property type="component" value="Chromosome"/>
</dbReference>
<feature type="domain" description="DUF4342" evidence="2">
    <location>
        <begin position="45"/>
        <end position="120"/>
    </location>
</feature>
<evidence type="ECO:0000259" key="2">
    <source>
        <dbReference type="Pfam" id="PF14242"/>
    </source>
</evidence>
<dbReference type="HOGENOM" id="CLU_115782_0_1_9"/>
<name>C8W3M2_DESAS</name>
<keyword evidence="1" id="KW-0472">Membrane</keyword>
<keyword evidence="1" id="KW-0812">Transmembrane</keyword>
<keyword evidence="1" id="KW-1133">Transmembrane helix</keyword>
<dbReference type="Pfam" id="PF14242">
    <property type="entry name" value="DUF4342"/>
    <property type="match status" value="1"/>
</dbReference>
<dbReference type="KEGG" id="dae:Dtox_3056"/>
<evidence type="ECO:0000313" key="4">
    <source>
        <dbReference type="Proteomes" id="UP000002217"/>
    </source>
</evidence>
<keyword evidence="4" id="KW-1185">Reference proteome</keyword>